<dbReference type="EMBL" id="JAOQJV010000026">
    <property type="protein sequence ID" value="MCU6701092.1"/>
    <property type="molecule type" value="Genomic_DNA"/>
</dbReference>
<protein>
    <submittedName>
        <fullName evidence="1">Uncharacterized protein</fullName>
    </submittedName>
</protein>
<gene>
    <name evidence="1" type="ORF">OCV65_12755</name>
</gene>
<comment type="caution">
    <text evidence="1">The sequence shown here is derived from an EMBL/GenBank/DDBJ whole genome shotgun (WGS) entry which is preliminary data.</text>
</comment>
<dbReference type="Proteomes" id="UP001207605">
    <property type="component" value="Unassembled WGS sequence"/>
</dbReference>
<keyword evidence="2" id="KW-1185">Reference proteome</keyword>
<name>A0ABT2S9L8_9FIRM</name>
<reference evidence="1 2" key="1">
    <citation type="journal article" date="2021" name="ISME Commun">
        <title>Automated analysis of genomic sequences facilitates high-throughput and comprehensive description of bacteria.</title>
        <authorList>
            <person name="Hitch T.C.A."/>
        </authorList>
    </citation>
    <scope>NUCLEOTIDE SEQUENCE [LARGE SCALE GENOMIC DNA]</scope>
    <source>
        <strain evidence="1 2">Sanger_02</strain>
    </source>
</reference>
<evidence type="ECO:0000313" key="1">
    <source>
        <dbReference type="EMBL" id="MCU6701092.1"/>
    </source>
</evidence>
<evidence type="ECO:0000313" key="2">
    <source>
        <dbReference type="Proteomes" id="UP001207605"/>
    </source>
</evidence>
<accession>A0ABT2S9L8</accession>
<dbReference type="RefSeq" id="WP_262582369.1">
    <property type="nucleotide sequence ID" value="NZ_JAOQJV010000026.1"/>
</dbReference>
<proteinExistence type="predicted"/>
<organism evidence="1 2">
    <name type="scientific">Dorea ammoniilytica</name>
    <dbReference type="NCBI Taxonomy" id="2981788"/>
    <lineage>
        <taxon>Bacteria</taxon>
        <taxon>Bacillati</taxon>
        <taxon>Bacillota</taxon>
        <taxon>Clostridia</taxon>
        <taxon>Lachnospirales</taxon>
        <taxon>Lachnospiraceae</taxon>
        <taxon>Dorea</taxon>
    </lineage>
</organism>
<sequence>MEKRPIFPMTQLDTLVTTQELQLMKLMLPYIPANMRGILAVYIKFTEFINTIHLFHSTGNGSPDGPIHSKSIHSPEDILQDLSSFMDPAEADNISMIFNMMNIMKQMDPSGFASPESNSEMSQMINLFDNIMKGNDEK</sequence>